<protein>
    <submittedName>
        <fullName evidence="1">Uncharacterized protein</fullName>
    </submittedName>
</protein>
<accession>A0A0G3GXM7</accession>
<reference evidence="1 2" key="1">
    <citation type="journal article" date="2015" name="Genome Announc.">
        <title>Complete Genome Sequence of the Type Strain Corynebacterium mustelae DSM 45274, Isolated from Various Tissues of a Male Ferret with Lethal Sepsis.</title>
        <authorList>
            <person name="Ruckert C."/>
            <person name="Eimer J."/>
            <person name="Winkler A."/>
            <person name="Tauch A."/>
        </authorList>
    </citation>
    <scope>NUCLEOTIDE SEQUENCE [LARGE SCALE GENOMIC DNA]</scope>
    <source>
        <strain evidence="1 2">DSM 45274</strain>
    </source>
</reference>
<dbReference type="PATRIC" id="fig|571915.4.peg.997"/>
<reference evidence="2" key="2">
    <citation type="submission" date="2015-05" db="EMBL/GenBank/DDBJ databases">
        <title>Complete genome sequence of Corynebacterium mustelae DSM 45274, isolated from various tissues of a male ferret with lethal sepsis.</title>
        <authorList>
            <person name="Ruckert C."/>
            <person name="Albersmeier A."/>
            <person name="Winkler A."/>
            <person name="Tauch A."/>
        </authorList>
    </citation>
    <scope>NUCLEOTIDE SEQUENCE [LARGE SCALE GENOMIC DNA]</scope>
    <source>
        <strain evidence="2">DSM 45274</strain>
    </source>
</reference>
<dbReference type="Pfam" id="PF21997">
    <property type="entry name" value="DUF6928"/>
    <property type="match status" value="1"/>
</dbReference>
<dbReference type="STRING" id="571915.CMUST_04705"/>
<dbReference type="KEGG" id="cmv:CMUST_04705"/>
<gene>
    <name evidence="1" type="ORF">CMUST_04705</name>
</gene>
<dbReference type="InterPro" id="IPR053847">
    <property type="entry name" value="DUF6928"/>
</dbReference>
<organism evidence="1 2">
    <name type="scientific">Corynebacterium mustelae</name>
    <dbReference type="NCBI Taxonomy" id="571915"/>
    <lineage>
        <taxon>Bacteria</taxon>
        <taxon>Bacillati</taxon>
        <taxon>Actinomycetota</taxon>
        <taxon>Actinomycetes</taxon>
        <taxon>Mycobacteriales</taxon>
        <taxon>Corynebacteriaceae</taxon>
        <taxon>Corynebacterium</taxon>
    </lineage>
</organism>
<proteinExistence type="predicted"/>
<evidence type="ECO:0000313" key="2">
    <source>
        <dbReference type="Proteomes" id="UP000035199"/>
    </source>
</evidence>
<dbReference type="OrthoDB" id="4772769at2"/>
<sequence length="303" mass="33473">MDSQPQDLVITLWFVTATDPQRVIAATPRADRGFGRKLLSQLNPRWSVTPIGQFSLNRSAQVSPGEFYIAGFAGLSVIQTVITGTTALSTLNTRLRTALPASDVYAFATNTDTGFGGFAHWRGGTLKRSFCAEPQRVYEDIGLVEPFENQFWAGTTSTKHSSIALPFEPVALAEEAQRYWLGFDVATAPDINVVAYAIDGRPEPKIAEPKKPDIGQLSATASGQLGLGRIRRDYDDYEGVHEFDELIAETDFSQELQRVARTTISQAKAKAHRAGKKVSARLGQLHDRLRHMDQIKPPKRTDR</sequence>
<dbReference type="Proteomes" id="UP000035199">
    <property type="component" value="Chromosome"/>
</dbReference>
<dbReference type="EMBL" id="CP011542">
    <property type="protein sequence ID" value="AKK05280.1"/>
    <property type="molecule type" value="Genomic_DNA"/>
</dbReference>
<dbReference type="RefSeq" id="WP_047261521.1">
    <property type="nucleotide sequence ID" value="NZ_CP011542.1"/>
</dbReference>
<evidence type="ECO:0000313" key="1">
    <source>
        <dbReference type="EMBL" id="AKK05280.1"/>
    </source>
</evidence>
<keyword evidence="2" id="KW-1185">Reference proteome</keyword>
<name>A0A0G3GXM7_9CORY</name>
<dbReference type="AlphaFoldDB" id="A0A0G3GXM7"/>